<feature type="compositionally biased region" description="Basic and acidic residues" evidence="1">
    <location>
        <begin position="310"/>
        <end position="348"/>
    </location>
</feature>
<feature type="compositionally biased region" description="Acidic residues" evidence="1">
    <location>
        <begin position="648"/>
        <end position="663"/>
    </location>
</feature>
<feature type="compositionally biased region" description="Basic and acidic residues" evidence="1">
    <location>
        <begin position="835"/>
        <end position="867"/>
    </location>
</feature>
<feature type="compositionally biased region" description="Polar residues" evidence="1">
    <location>
        <begin position="1"/>
        <end position="14"/>
    </location>
</feature>
<feature type="compositionally biased region" description="Low complexity" evidence="1">
    <location>
        <begin position="160"/>
        <end position="169"/>
    </location>
</feature>
<evidence type="ECO:0000313" key="4">
    <source>
        <dbReference type="Proteomes" id="UP000262477"/>
    </source>
</evidence>
<organism evidence="3 4">
    <name type="scientific">Streptomyces inhibens</name>
    <dbReference type="NCBI Taxonomy" id="2293571"/>
    <lineage>
        <taxon>Bacteria</taxon>
        <taxon>Bacillati</taxon>
        <taxon>Actinomycetota</taxon>
        <taxon>Actinomycetes</taxon>
        <taxon>Kitasatosporales</taxon>
        <taxon>Streptomycetaceae</taxon>
        <taxon>Streptomyces</taxon>
    </lineage>
</organism>
<feature type="region of interest" description="Disordered" evidence="1">
    <location>
        <begin position="383"/>
        <end position="413"/>
    </location>
</feature>
<accession>A0A371QBC7</accession>
<feature type="compositionally biased region" description="Basic and acidic residues" evidence="1">
    <location>
        <begin position="19"/>
        <end position="28"/>
    </location>
</feature>
<protein>
    <recommendedName>
        <fullName evidence="2">Tox-PL domain-containing protein</fullName>
    </recommendedName>
</protein>
<dbReference type="Pfam" id="PF14440">
    <property type="entry name" value="XOO_2897-deam"/>
    <property type="match status" value="1"/>
</dbReference>
<evidence type="ECO:0000259" key="2">
    <source>
        <dbReference type="Pfam" id="PF15644"/>
    </source>
</evidence>
<feature type="compositionally biased region" description="Low complexity" evidence="1">
    <location>
        <begin position="52"/>
        <end position="70"/>
    </location>
</feature>
<feature type="compositionally biased region" description="Basic and acidic residues" evidence="1">
    <location>
        <begin position="266"/>
        <end position="292"/>
    </location>
</feature>
<name>A0A371QBC7_STRIH</name>
<feature type="compositionally biased region" description="Basic and acidic residues" evidence="1">
    <location>
        <begin position="402"/>
        <end position="413"/>
    </location>
</feature>
<comment type="caution">
    <text evidence="3">The sequence shown here is derived from an EMBL/GenBank/DDBJ whole genome shotgun (WGS) entry which is preliminary data.</text>
</comment>
<proteinExistence type="predicted"/>
<feature type="compositionally biased region" description="Basic and acidic residues" evidence="1">
    <location>
        <begin position="574"/>
        <end position="586"/>
    </location>
</feature>
<reference evidence="3 4" key="1">
    <citation type="submission" date="2018-08" db="EMBL/GenBank/DDBJ databases">
        <title>Streptomyces NEAU-D10 sp. nov., a novel Actinomycete isolated from soil.</title>
        <authorList>
            <person name="Jin L."/>
        </authorList>
    </citation>
    <scope>NUCLEOTIDE SEQUENCE [LARGE SCALE GENOMIC DNA]</scope>
    <source>
        <strain evidence="3 4">NEAU-D10</strain>
    </source>
</reference>
<feature type="region of interest" description="Disordered" evidence="1">
    <location>
        <begin position="832"/>
        <end position="887"/>
    </location>
</feature>
<evidence type="ECO:0000256" key="1">
    <source>
        <dbReference type="SAM" id="MobiDB-lite"/>
    </source>
</evidence>
<feature type="compositionally biased region" description="Low complexity" evidence="1">
    <location>
        <begin position="188"/>
        <end position="197"/>
    </location>
</feature>
<feature type="compositionally biased region" description="Low complexity" evidence="1">
    <location>
        <begin position="88"/>
        <end position="98"/>
    </location>
</feature>
<dbReference type="AlphaFoldDB" id="A0A371QBC7"/>
<dbReference type="Pfam" id="PF15644">
    <property type="entry name" value="Gln_amidase"/>
    <property type="match status" value="1"/>
</dbReference>
<feature type="domain" description="Tox-PL" evidence="2">
    <location>
        <begin position="369"/>
        <end position="480"/>
    </location>
</feature>
<feature type="compositionally biased region" description="Basic and acidic residues" evidence="1">
    <location>
        <begin position="198"/>
        <end position="243"/>
    </location>
</feature>
<dbReference type="InterPro" id="IPR028908">
    <property type="entry name" value="Tox-PL_dom"/>
</dbReference>
<keyword evidence="4" id="KW-1185">Reference proteome</keyword>
<feature type="compositionally biased region" description="Basic and acidic residues" evidence="1">
    <location>
        <begin position="593"/>
        <end position="632"/>
    </location>
</feature>
<feature type="region of interest" description="Disordered" evidence="1">
    <location>
        <begin position="1"/>
        <end position="370"/>
    </location>
</feature>
<feature type="compositionally biased region" description="Basic and acidic residues" evidence="1">
    <location>
        <begin position="548"/>
        <end position="567"/>
    </location>
</feature>
<dbReference type="Proteomes" id="UP000262477">
    <property type="component" value="Unassembled WGS sequence"/>
</dbReference>
<sequence length="887" mass="96116">MPSQGAPSQHSPASGPSMPHRDPTHGDDDTTVSTQSADTLTAPPPTQHTADPGTNTPTTPQQSPQNTPQGAGPIMGAPTVPAQGGGAHTPTTAPPRGGTPQGTGPGSPNRRPDGSRPIQDASPQRTQDRPAYNPRPTTPQNGRPDPRLPQPDTNRPDPRQQPSQNNQPPQQRPPSEPRTDTPQRQDTPSNSEPNNRPDNNRRDNEGTDGERPNNNRPDSERPDSDRPTQADTRPDDRPTDHADNPTPDTNPDSDAKPEPGSNTDNTDAKPDSDSDAKPDSDTDTDTDTKPDSDSDTDANSDADPTPASETRNRDHPGGLDGPTDEHQQHVEDSVPKDENGDPQRHPDPDDGNWVGTINEPGSDAPGRNNNCVDAALATADTYSGNPTAAAHRTPDTNPDGTPSDRGENNGRDRIENTLGARFNDYGNGRDAFNRLENDLRNSGHGSQAVIVTQDRNGRAHAWNVVNHNGKITYVDAQTGKRSDKPLHDGSNGVHAIPLDPNRRPVNGDSSTQKPGNESDRRPAAEPAGSGDGKKRERSPEDMEIDEGDDKKRPRRDNKSDPADHSDVEMPDAPHNQDDPDGERRPPADPAGTENDKQPGEKDNTQDKTKDNAQDTKDNDKDQKESDEGKDEKQDDDNDEKGEGKDDEKGEDSDEGSDKDDEYDGLIRDEPDDAKFTAAEAQKLVDSQPQDWDDSDLGRMVERARLDHGYFQQYAVPGSAADQHTGKNNFGMSPSANYAAFRYVVEPDSKEYVMLARSFGTSGNVTKSDDQPWTGKSKHSERAAVEYLQHMQSTLPDGQRIRLVEVYTERAPCAQKGCAALMYRVFGKVPTTHTLPHPDDGSGSAEMRKHINDLKKRRGEILGDDSRHHAAGRGPATAPDSPESSDGE</sequence>
<dbReference type="EMBL" id="QUAC01000011">
    <property type="protein sequence ID" value="REK92010.1"/>
    <property type="molecule type" value="Genomic_DNA"/>
</dbReference>
<feature type="compositionally biased region" description="Basic and acidic residues" evidence="1">
    <location>
        <begin position="531"/>
        <end position="540"/>
    </location>
</feature>
<gene>
    <name evidence="3" type="ORF">DY245_01565</name>
</gene>
<dbReference type="InterPro" id="IPR032722">
    <property type="entry name" value="Deaminase_XOO_2897"/>
</dbReference>
<evidence type="ECO:0000313" key="3">
    <source>
        <dbReference type="EMBL" id="REK92010.1"/>
    </source>
</evidence>
<feature type="region of interest" description="Disordered" evidence="1">
    <location>
        <begin position="480"/>
        <end position="672"/>
    </location>
</feature>